<dbReference type="Pfam" id="PF01073">
    <property type="entry name" value="3Beta_HSD"/>
    <property type="match status" value="1"/>
</dbReference>
<protein>
    <recommendedName>
        <fullName evidence="3">3-beta hydroxysteroid dehydrogenase/isomerase domain-containing protein</fullName>
    </recommendedName>
</protein>
<keyword evidence="5" id="KW-1185">Reference proteome</keyword>
<dbReference type="Gene3D" id="3.40.50.720">
    <property type="entry name" value="NAD(P)-binding Rossmann-like Domain"/>
    <property type="match status" value="1"/>
</dbReference>
<dbReference type="HOGENOM" id="CLU_007383_6_8_1"/>
<evidence type="ECO:0000259" key="3">
    <source>
        <dbReference type="Pfam" id="PF01073"/>
    </source>
</evidence>
<feature type="domain" description="3-beta hydroxysteroid dehydrogenase/isomerase" evidence="3">
    <location>
        <begin position="53"/>
        <end position="254"/>
    </location>
</feature>
<proteinExistence type="inferred from homology"/>
<sequence>MKSKMGFYEDSNGFNRLDSSLILKIKTMRSCTKPTKFPVLSHLKFDLPWQGFFQGVDAVFHTAAANPDINNFQLHYKVNVEGTKNVINACVKCNVKRLIHTSSSGVVFDGIHGLFDIDESVPYPDTFPDAYAQSKAEAEKLVTKANGKYELMTCSIRPGSIFGPGGVMVPYLRSYGRMMVIIGNGKNCDDFVYVENVVHGHICAEKTLSTQEGSRICGGKAYFITNMEPMNLWDFIFMFLEELGYKRKFKIRIPLAIIKPIAHIIEWSYNKVFHVYGMHQPKLLTPARLKYISLDRTFSCRKAVEQLGYKPLVSLKDGIKITINSAIGPNI</sequence>
<dbReference type="InterPro" id="IPR036291">
    <property type="entry name" value="NAD(P)-bd_dom_sf"/>
</dbReference>
<dbReference type="STRING" id="4533.J3LPL9"/>
<evidence type="ECO:0000256" key="2">
    <source>
        <dbReference type="RuleBase" id="RU004475"/>
    </source>
</evidence>
<dbReference type="OMA" id="FYPEQPE"/>
<comment type="similarity">
    <text evidence="2">Belongs to the 3-beta-HSD family.</text>
</comment>
<dbReference type="PANTHER" id="PTHR10366">
    <property type="entry name" value="NAD DEPENDENT EPIMERASE/DEHYDRATASE"/>
    <property type="match status" value="1"/>
</dbReference>
<organism evidence="4">
    <name type="scientific">Oryza brachyantha</name>
    <name type="common">malo sina</name>
    <dbReference type="NCBI Taxonomy" id="4533"/>
    <lineage>
        <taxon>Eukaryota</taxon>
        <taxon>Viridiplantae</taxon>
        <taxon>Streptophyta</taxon>
        <taxon>Embryophyta</taxon>
        <taxon>Tracheophyta</taxon>
        <taxon>Spermatophyta</taxon>
        <taxon>Magnoliopsida</taxon>
        <taxon>Liliopsida</taxon>
        <taxon>Poales</taxon>
        <taxon>Poaceae</taxon>
        <taxon>BOP clade</taxon>
        <taxon>Oryzoideae</taxon>
        <taxon>Oryzeae</taxon>
        <taxon>Oryzinae</taxon>
        <taxon>Oryza</taxon>
    </lineage>
</organism>
<name>J3LPL9_ORYBR</name>
<evidence type="ECO:0000313" key="4">
    <source>
        <dbReference type="EnsemblPlants" id="OB03G29950.1"/>
    </source>
</evidence>
<dbReference type="InterPro" id="IPR050425">
    <property type="entry name" value="NAD(P)_dehydrat-like"/>
</dbReference>
<dbReference type="AlphaFoldDB" id="J3LPL9"/>
<dbReference type="PANTHER" id="PTHR10366:SF829">
    <property type="entry name" value="NAD DEPENDENT EPIMERASE_DEHYDRATASE FAMILY PROTEIN, EXPRESSED"/>
    <property type="match status" value="1"/>
</dbReference>
<keyword evidence="1 2" id="KW-0560">Oxidoreductase</keyword>
<dbReference type="EnsemblPlants" id="OB03G29950.1">
    <property type="protein sequence ID" value="OB03G29950.1"/>
    <property type="gene ID" value="OB03G29950"/>
</dbReference>
<accession>J3LPL9</accession>
<evidence type="ECO:0000256" key="1">
    <source>
        <dbReference type="ARBA" id="ARBA00023002"/>
    </source>
</evidence>
<reference evidence="4" key="2">
    <citation type="submission" date="2013-04" db="UniProtKB">
        <authorList>
            <consortium name="EnsemblPlants"/>
        </authorList>
    </citation>
    <scope>IDENTIFICATION</scope>
</reference>
<dbReference type="eggNOG" id="KOG1430">
    <property type="taxonomic scope" value="Eukaryota"/>
</dbReference>
<dbReference type="GO" id="GO:0006694">
    <property type="term" value="P:steroid biosynthetic process"/>
    <property type="evidence" value="ECO:0007669"/>
    <property type="project" value="InterPro"/>
</dbReference>
<dbReference type="Proteomes" id="UP000006038">
    <property type="component" value="Chromosome 3"/>
</dbReference>
<reference evidence="4" key="1">
    <citation type="journal article" date="2013" name="Nat. Commun.">
        <title>Whole-genome sequencing of Oryza brachyantha reveals mechanisms underlying Oryza genome evolution.</title>
        <authorList>
            <person name="Chen J."/>
            <person name="Huang Q."/>
            <person name="Gao D."/>
            <person name="Wang J."/>
            <person name="Lang Y."/>
            <person name="Liu T."/>
            <person name="Li B."/>
            <person name="Bai Z."/>
            <person name="Luis Goicoechea J."/>
            <person name="Liang C."/>
            <person name="Chen C."/>
            <person name="Zhang W."/>
            <person name="Sun S."/>
            <person name="Liao Y."/>
            <person name="Zhang X."/>
            <person name="Yang L."/>
            <person name="Song C."/>
            <person name="Wang M."/>
            <person name="Shi J."/>
            <person name="Liu G."/>
            <person name="Liu J."/>
            <person name="Zhou H."/>
            <person name="Zhou W."/>
            <person name="Yu Q."/>
            <person name="An N."/>
            <person name="Chen Y."/>
            <person name="Cai Q."/>
            <person name="Wang B."/>
            <person name="Liu B."/>
            <person name="Min J."/>
            <person name="Huang Y."/>
            <person name="Wu H."/>
            <person name="Li Z."/>
            <person name="Zhang Y."/>
            <person name="Yin Y."/>
            <person name="Song W."/>
            <person name="Jiang J."/>
            <person name="Jackson S.A."/>
            <person name="Wing R.A."/>
            <person name="Wang J."/>
            <person name="Chen M."/>
        </authorList>
    </citation>
    <scope>NUCLEOTIDE SEQUENCE [LARGE SCALE GENOMIC DNA]</scope>
    <source>
        <strain evidence="4">cv. IRGC 101232</strain>
    </source>
</reference>
<dbReference type="GO" id="GO:0016616">
    <property type="term" value="F:oxidoreductase activity, acting on the CH-OH group of donors, NAD or NADP as acceptor"/>
    <property type="evidence" value="ECO:0007669"/>
    <property type="project" value="InterPro"/>
</dbReference>
<dbReference type="Gramene" id="OB03G29950.1">
    <property type="protein sequence ID" value="OB03G29950.1"/>
    <property type="gene ID" value="OB03G29950"/>
</dbReference>
<dbReference type="InterPro" id="IPR002225">
    <property type="entry name" value="3Beta_OHSteriod_DH/Estase"/>
</dbReference>
<evidence type="ECO:0000313" key="5">
    <source>
        <dbReference type="Proteomes" id="UP000006038"/>
    </source>
</evidence>
<dbReference type="SUPFAM" id="SSF51735">
    <property type="entry name" value="NAD(P)-binding Rossmann-fold domains"/>
    <property type="match status" value="1"/>
</dbReference>